<feature type="transmembrane region" description="Helical" evidence="2">
    <location>
        <begin position="188"/>
        <end position="215"/>
    </location>
</feature>
<keyword evidence="4" id="KW-1185">Reference proteome</keyword>
<evidence type="ECO:0000313" key="3">
    <source>
        <dbReference type="EMBL" id="AJG20697.1"/>
    </source>
</evidence>
<dbReference type="RefSeq" id="WP_043348971.1">
    <property type="nucleotide sequence ID" value="NZ_CP010536.1"/>
</dbReference>
<reference evidence="3 4" key="1">
    <citation type="journal article" date="2015" name="Genome Announc.">
        <title>Complete Genome Sequence of Cupriavidus basilensis 4G11, Isolated from the Oak Ridge Field Research Center Site.</title>
        <authorList>
            <person name="Ray J."/>
            <person name="Waters R.J."/>
            <person name="Skerker J.M."/>
            <person name="Kuehl J.V."/>
            <person name="Price M.N."/>
            <person name="Huang J."/>
            <person name="Chakraborty R."/>
            <person name="Arkin A.P."/>
            <person name="Deutschbauer A."/>
        </authorList>
    </citation>
    <scope>NUCLEOTIDE SEQUENCE [LARGE SCALE GENOMIC DNA]</scope>
    <source>
        <strain evidence="3">4G11</strain>
    </source>
</reference>
<dbReference type="STRING" id="68895.RR42_m3329"/>
<feature type="transmembrane region" description="Helical" evidence="2">
    <location>
        <begin position="26"/>
        <end position="46"/>
    </location>
</feature>
<dbReference type="AlphaFoldDB" id="A0A0C4Y5N5"/>
<sequence length="392" mass="40766">MTTNEKAAAPSYALLRAAEAITNWRALAMCGMAGVATLIAGMLTTYTIAHSFFLGLLLGLVTLGVMLVGYSAVGITLMRQAQGHTIGFVDAVLQAVFTAHRFLGVGILLLLGYLAVLLGALLIFLLCKIPGLGPLLYAFAFPLVAVVIGATFAGLGYVGYPLAAPAIWEGNTAVQTVARLMQIGRHRLLQVIVNMFLLLVLVVVLSFVVFGILGYGAVMSASLSSAVGASPMSSLLAMFSDVNPFGRAYGGGFGGGYGRGDMAALQDGMAYAKSFGFGAGLLLTIALVIPFLTFINGTCLIYLQTVNGMDFSDSEAMLKERMAQAKRQAEQARDRAAERMREAKASPQAKPAVQAAAQVAAPAAVALACGTCNAPMAADDLFCGECGAKRPA</sequence>
<dbReference type="EMBL" id="CP010536">
    <property type="protein sequence ID" value="AJG20697.1"/>
    <property type="molecule type" value="Genomic_DNA"/>
</dbReference>
<proteinExistence type="predicted"/>
<keyword evidence="2" id="KW-0812">Transmembrane</keyword>
<feature type="compositionally biased region" description="Basic and acidic residues" evidence="1">
    <location>
        <begin position="327"/>
        <end position="344"/>
    </location>
</feature>
<keyword evidence="2" id="KW-1133">Transmembrane helix</keyword>
<feature type="transmembrane region" description="Helical" evidence="2">
    <location>
        <begin position="102"/>
        <end position="124"/>
    </location>
</feature>
<evidence type="ECO:0000256" key="2">
    <source>
        <dbReference type="SAM" id="Phobius"/>
    </source>
</evidence>
<evidence type="ECO:0000256" key="1">
    <source>
        <dbReference type="SAM" id="MobiDB-lite"/>
    </source>
</evidence>
<protein>
    <submittedName>
        <fullName evidence="3">Uncharacterized protein</fullName>
    </submittedName>
</protein>
<evidence type="ECO:0000313" key="4">
    <source>
        <dbReference type="Proteomes" id="UP000031843"/>
    </source>
</evidence>
<dbReference type="Proteomes" id="UP000031843">
    <property type="component" value="Chromosome main"/>
</dbReference>
<organism evidence="3 4">
    <name type="scientific">Cupriavidus basilensis</name>
    <dbReference type="NCBI Taxonomy" id="68895"/>
    <lineage>
        <taxon>Bacteria</taxon>
        <taxon>Pseudomonadati</taxon>
        <taxon>Pseudomonadota</taxon>
        <taxon>Betaproteobacteria</taxon>
        <taxon>Burkholderiales</taxon>
        <taxon>Burkholderiaceae</taxon>
        <taxon>Cupriavidus</taxon>
    </lineage>
</organism>
<feature type="transmembrane region" description="Helical" evidence="2">
    <location>
        <begin position="275"/>
        <end position="303"/>
    </location>
</feature>
<feature type="transmembrane region" description="Helical" evidence="2">
    <location>
        <begin position="136"/>
        <end position="158"/>
    </location>
</feature>
<feature type="region of interest" description="Disordered" evidence="1">
    <location>
        <begin position="327"/>
        <end position="349"/>
    </location>
</feature>
<feature type="transmembrane region" description="Helical" evidence="2">
    <location>
        <begin position="52"/>
        <end position="73"/>
    </location>
</feature>
<accession>A0A0C4Y5N5</accession>
<dbReference type="OrthoDB" id="8795105at2"/>
<dbReference type="KEGG" id="cbw:RR42_m3329"/>
<name>A0A0C4Y5N5_9BURK</name>
<gene>
    <name evidence="3" type="ORF">RR42_m3329</name>
</gene>
<keyword evidence="2" id="KW-0472">Membrane</keyword>